<organism evidence="2 3">
    <name type="scientific">Acorus calamus</name>
    <name type="common">Sweet flag</name>
    <dbReference type="NCBI Taxonomy" id="4465"/>
    <lineage>
        <taxon>Eukaryota</taxon>
        <taxon>Viridiplantae</taxon>
        <taxon>Streptophyta</taxon>
        <taxon>Embryophyta</taxon>
        <taxon>Tracheophyta</taxon>
        <taxon>Spermatophyta</taxon>
        <taxon>Magnoliopsida</taxon>
        <taxon>Liliopsida</taxon>
        <taxon>Acoraceae</taxon>
        <taxon>Acorus</taxon>
    </lineage>
</organism>
<evidence type="ECO:0000256" key="1">
    <source>
        <dbReference type="SAM" id="MobiDB-lite"/>
    </source>
</evidence>
<keyword evidence="3" id="KW-1185">Reference proteome</keyword>
<proteinExistence type="predicted"/>
<reference evidence="2" key="2">
    <citation type="submission" date="2023-06" db="EMBL/GenBank/DDBJ databases">
        <authorList>
            <person name="Ma L."/>
            <person name="Liu K.-W."/>
            <person name="Li Z."/>
            <person name="Hsiao Y.-Y."/>
            <person name="Qi Y."/>
            <person name="Fu T."/>
            <person name="Tang G."/>
            <person name="Zhang D."/>
            <person name="Sun W.-H."/>
            <person name="Liu D.-K."/>
            <person name="Li Y."/>
            <person name="Chen G.-Z."/>
            <person name="Liu X.-D."/>
            <person name="Liao X.-Y."/>
            <person name="Jiang Y.-T."/>
            <person name="Yu X."/>
            <person name="Hao Y."/>
            <person name="Huang J."/>
            <person name="Zhao X.-W."/>
            <person name="Ke S."/>
            <person name="Chen Y.-Y."/>
            <person name="Wu W.-L."/>
            <person name="Hsu J.-L."/>
            <person name="Lin Y.-F."/>
            <person name="Huang M.-D."/>
            <person name="Li C.-Y."/>
            <person name="Huang L."/>
            <person name="Wang Z.-W."/>
            <person name="Zhao X."/>
            <person name="Zhong W.-Y."/>
            <person name="Peng D.-H."/>
            <person name="Ahmad S."/>
            <person name="Lan S."/>
            <person name="Zhang J.-S."/>
            <person name="Tsai W.-C."/>
            <person name="Van De Peer Y."/>
            <person name="Liu Z.-J."/>
        </authorList>
    </citation>
    <scope>NUCLEOTIDE SEQUENCE</scope>
    <source>
        <strain evidence="2">CP</strain>
        <tissue evidence="2">Leaves</tissue>
    </source>
</reference>
<feature type="compositionally biased region" description="Polar residues" evidence="1">
    <location>
        <begin position="27"/>
        <end position="37"/>
    </location>
</feature>
<protein>
    <submittedName>
        <fullName evidence="2">Uncharacterized protein</fullName>
    </submittedName>
</protein>
<evidence type="ECO:0000313" key="3">
    <source>
        <dbReference type="Proteomes" id="UP001180020"/>
    </source>
</evidence>
<dbReference type="Proteomes" id="UP001180020">
    <property type="component" value="Unassembled WGS sequence"/>
</dbReference>
<feature type="compositionally biased region" description="Low complexity" evidence="1">
    <location>
        <begin position="71"/>
        <end position="83"/>
    </location>
</feature>
<dbReference type="AlphaFoldDB" id="A0AAV9DUS8"/>
<comment type="caution">
    <text evidence="2">The sequence shown here is derived from an EMBL/GenBank/DDBJ whole genome shotgun (WGS) entry which is preliminary data.</text>
</comment>
<feature type="region of interest" description="Disordered" evidence="1">
    <location>
        <begin position="71"/>
        <end position="92"/>
    </location>
</feature>
<name>A0AAV9DUS8_ACOCL</name>
<dbReference type="EMBL" id="JAUJYO010000011">
    <property type="protein sequence ID" value="KAK1304293.1"/>
    <property type="molecule type" value="Genomic_DNA"/>
</dbReference>
<reference evidence="2" key="1">
    <citation type="journal article" date="2023" name="Nat. Commun.">
        <title>Diploid and tetraploid genomes of Acorus and the evolution of monocots.</title>
        <authorList>
            <person name="Ma L."/>
            <person name="Liu K.W."/>
            <person name="Li Z."/>
            <person name="Hsiao Y.Y."/>
            <person name="Qi Y."/>
            <person name="Fu T."/>
            <person name="Tang G.D."/>
            <person name="Zhang D."/>
            <person name="Sun W.H."/>
            <person name="Liu D.K."/>
            <person name="Li Y."/>
            <person name="Chen G.Z."/>
            <person name="Liu X.D."/>
            <person name="Liao X.Y."/>
            <person name="Jiang Y.T."/>
            <person name="Yu X."/>
            <person name="Hao Y."/>
            <person name="Huang J."/>
            <person name="Zhao X.W."/>
            <person name="Ke S."/>
            <person name="Chen Y.Y."/>
            <person name="Wu W.L."/>
            <person name="Hsu J.L."/>
            <person name="Lin Y.F."/>
            <person name="Huang M.D."/>
            <person name="Li C.Y."/>
            <person name="Huang L."/>
            <person name="Wang Z.W."/>
            <person name="Zhao X."/>
            <person name="Zhong W.Y."/>
            <person name="Peng D.H."/>
            <person name="Ahmad S."/>
            <person name="Lan S."/>
            <person name="Zhang J.S."/>
            <person name="Tsai W.C."/>
            <person name="Van de Peer Y."/>
            <person name="Liu Z.J."/>
        </authorList>
    </citation>
    <scope>NUCLEOTIDE SEQUENCE</scope>
    <source>
        <strain evidence="2">CP</strain>
    </source>
</reference>
<sequence length="134" mass="15032">MPGGSLLIKEETLAFTEAEIHFKTETENPSADSTTRSEQVDRKSSVIQECEKDFIIKLEKLILIKPKSANNTTFSSASSTSPATEKEYPSGYPRVNTAKDHLGIMWDLWPIDLTELHRLGIHCIRHIPPPHCTS</sequence>
<gene>
    <name evidence="2" type="ORF">QJS10_CPB11g00727</name>
</gene>
<accession>A0AAV9DUS8</accession>
<evidence type="ECO:0000313" key="2">
    <source>
        <dbReference type="EMBL" id="KAK1304293.1"/>
    </source>
</evidence>
<feature type="region of interest" description="Disordered" evidence="1">
    <location>
        <begin position="23"/>
        <end position="44"/>
    </location>
</feature>